<dbReference type="EMBL" id="CP120998">
    <property type="protein sequence ID" value="WLQ38524.1"/>
    <property type="molecule type" value="Genomic_DNA"/>
</dbReference>
<evidence type="ECO:0000313" key="3">
    <source>
        <dbReference type="Proteomes" id="UP001239522"/>
    </source>
</evidence>
<dbReference type="InterPro" id="IPR047757">
    <property type="entry name" value="AfsA-like"/>
</dbReference>
<name>A0ABY9HVX7_9ACTN</name>
<evidence type="ECO:0000259" key="1">
    <source>
        <dbReference type="Pfam" id="PF03756"/>
    </source>
</evidence>
<dbReference type="Pfam" id="PF03756">
    <property type="entry name" value="AfsA"/>
    <property type="match status" value="2"/>
</dbReference>
<dbReference type="InterPro" id="IPR005509">
    <property type="entry name" value="AfsA_hotdog_dom"/>
</dbReference>
<feature type="domain" description="A-factor biosynthesis hotdog" evidence="1">
    <location>
        <begin position="12"/>
        <end position="146"/>
    </location>
</feature>
<dbReference type="SUPFAM" id="SSF54637">
    <property type="entry name" value="Thioesterase/thiol ester dehydrase-isomerase"/>
    <property type="match status" value="1"/>
</dbReference>
<gene>
    <name evidence="2" type="ORF">P8A18_33965</name>
</gene>
<reference evidence="2 3" key="1">
    <citation type="submission" date="2023-03" db="EMBL/GenBank/DDBJ databases">
        <title>Isolation and description of six Streptomyces strains from soil environments, able to metabolize different microbial glucans.</title>
        <authorList>
            <person name="Widen T."/>
            <person name="Larsbrink J."/>
        </authorList>
    </citation>
    <scope>NUCLEOTIDE SEQUENCE [LARGE SCALE GENOMIC DNA]</scope>
    <source>
        <strain evidence="2 3">Mut1</strain>
        <plasmid evidence="2 3">unnamed1</plasmid>
    </source>
</reference>
<sequence>MPKLTTTVPKEYVHRASLAEVFLTGCTDQEGLCFTLTGQWPRAHTLFNSLDGRSHDPLQVAETFRQAGMFLAHAEMGIPLGHHFVMWNLNYTTYLENLNIGPRPTDFVLDVRCADSAYSGRTVSQFHMEFTIHRDGALVAHGTSHFSAIAPRVYNRLRAGRPQRDDSAVPWTGPDRAPMAPAAVGRHSAADVALTPTDDSSRWLLTPDLNHPIFFDHSGDHLPGMVLLEAARQAACTLVAPQVMSPASAATVFHRYAELDRPCWVEVTRISAEHNELMTVEVVGRQDGEAVFTSTLTGPVRPR</sequence>
<proteinExistence type="predicted"/>
<accession>A0ABY9HVX7</accession>
<dbReference type="Proteomes" id="UP001239522">
    <property type="component" value="Plasmid unnamed1"/>
</dbReference>
<organism evidence="2 3">
    <name type="scientific">Streptomyces castrisilvae</name>
    <dbReference type="NCBI Taxonomy" id="3033811"/>
    <lineage>
        <taxon>Bacteria</taxon>
        <taxon>Bacillati</taxon>
        <taxon>Actinomycetota</taxon>
        <taxon>Actinomycetes</taxon>
        <taxon>Kitasatosporales</taxon>
        <taxon>Streptomycetaceae</taxon>
        <taxon>Streptomyces</taxon>
    </lineage>
</organism>
<geneLocation type="plasmid" evidence="2 3">
    <name>unnamed1</name>
</geneLocation>
<feature type="domain" description="A-factor biosynthesis hotdog" evidence="1">
    <location>
        <begin position="183"/>
        <end position="298"/>
    </location>
</feature>
<dbReference type="NCBIfam" id="NF041195">
    <property type="entry name" value="ScbA_BarX_GamBu"/>
    <property type="match status" value="1"/>
</dbReference>
<dbReference type="RefSeq" id="WP_306061636.1">
    <property type="nucleotide sequence ID" value="NZ_CP120998.1"/>
</dbReference>
<protein>
    <submittedName>
        <fullName evidence="2">ScbA/BarX family gamma-butyrolactone biosynthesis protein</fullName>
    </submittedName>
</protein>
<keyword evidence="3" id="KW-1185">Reference proteome</keyword>
<evidence type="ECO:0000313" key="2">
    <source>
        <dbReference type="EMBL" id="WLQ38524.1"/>
    </source>
</evidence>
<dbReference type="InterPro" id="IPR029069">
    <property type="entry name" value="HotDog_dom_sf"/>
</dbReference>
<keyword evidence="2" id="KW-0614">Plasmid</keyword>